<evidence type="ECO:0000256" key="3">
    <source>
        <dbReference type="ARBA" id="ARBA00022729"/>
    </source>
</evidence>
<dbReference type="AlphaFoldDB" id="A0A558QRT5"/>
<name>A0A558QRT5_9SPHN</name>
<keyword evidence="5" id="KW-1185">Reference proteome</keyword>
<evidence type="ECO:0000256" key="1">
    <source>
        <dbReference type="ARBA" id="ARBA00003989"/>
    </source>
</evidence>
<evidence type="ECO:0000313" key="4">
    <source>
        <dbReference type="EMBL" id="TVV69856.1"/>
    </source>
</evidence>
<keyword evidence="3" id="KW-0732">Signal</keyword>
<dbReference type="Proteomes" id="UP000318681">
    <property type="component" value="Unassembled WGS sequence"/>
</dbReference>
<gene>
    <name evidence="4" type="ORF">FOY91_20635</name>
</gene>
<accession>A0A558QRT5</accession>
<organism evidence="4 5">
    <name type="scientific">Alterirhizorhabdus solaris</name>
    <dbReference type="NCBI Taxonomy" id="2529389"/>
    <lineage>
        <taxon>Bacteria</taxon>
        <taxon>Pseudomonadati</taxon>
        <taxon>Pseudomonadota</taxon>
        <taxon>Alphaproteobacteria</taxon>
        <taxon>Sphingomonadales</taxon>
        <taxon>Rhizorhabdaceae</taxon>
        <taxon>Alterirhizorhabdus</taxon>
    </lineage>
</organism>
<reference evidence="4 5" key="1">
    <citation type="submission" date="2019-07" db="EMBL/GenBank/DDBJ databases">
        <title>Sphingomonas solaris sp. nov., isolated from a solar panel from Boston, Massachusetts.</title>
        <authorList>
            <person name="Tanner K."/>
            <person name="Pascual J."/>
            <person name="Mancuso C."/>
            <person name="Pereto J."/>
            <person name="Khalil A."/>
            <person name="Vilanova C."/>
        </authorList>
    </citation>
    <scope>NUCLEOTIDE SEQUENCE [LARGE SCALE GENOMIC DNA]</scope>
    <source>
        <strain evidence="4 5">R4DWN</strain>
    </source>
</reference>
<sequence>MVACAAITSPALAEIVYQPVNPSFGGNPFNSSHLLGIANAQNDYKDPASTA</sequence>
<feature type="non-terminal residue" evidence="4">
    <location>
        <position position="51"/>
    </location>
</feature>
<dbReference type="EMBL" id="VNIM01000165">
    <property type="protein sequence ID" value="TVV69856.1"/>
    <property type="molecule type" value="Genomic_DNA"/>
</dbReference>
<evidence type="ECO:0000256" key="2">
    <source>
        <dbReference type="ARBA" id="ARBA00014031"/>
    </source>
</evidence>
<protein>
    <recommendedName>
        <fullName evidence="2">Curli production assembly/transport component CsgF</fullName>
    </recommendedName>
</protein>
<comment type="caution">
    <text evidence="4">The sequence shown here is derived from an EMBL/GenBank/DDBJ whole genome shotgun (WGS) entry which is preliminary data.</text>
</comment>
<evidence type="ECO:0000313" key="5">
    <source>
        <dbReference type="Proteomes" id="UP000318681"/>
    </source>
</evidence>
<dbReference type="Pfam" id="PF10614">
    <property type="entry name" value="CsgF"/>
    <property type="match status" value="1"/>
</dbReference>
<proteinExistence type="predicted"/>
<comment type="function">
    <text evidence="1">May be involved in the biogenesis of curli organelles.</text>
</comment>
<dbReference type="InterPro" id="IPR018893">
    <property type="entry name" value="T8SS_CsgF"/>
</dbReference>